<dbReference type="AlphaFoldDB" id="A0A2A9NQE3"/>
<dbReference type="GO" id="GO:0008168">
    <property type="term" value="F:methyltransferase activity"/>
    <property type="evidence" value="ECO:0007669"/>
    <property type="project" value="TreeGrafter"/>
</dbReference>
<dbReference type="PANTHER" id="PTHR43591:SF24">
    <property type="entry name" value="2-METHOXY-6-POLYPRENYL-1,4-BENZOQUINOL METHYLASE, MITOCHONDRIAL"/>
    <property type="match status" value="1"/>
</dbReference>
<proteinExistence type="predicted"/>
<dbReference type="Proteomes" id="UP000242287">
    <property type="component" value="Unassembled WGS sequence"/>
</dbReference>
<dbReference type="Gene3D" id="3.40.50.150">
    <property type="entry name" value="Vaccinia Virus protein VP39"/>
    <property type="match status" value="1"/>
</dbReference>
<dbReference type="STRING" id="703135.A0A2A9NQE3"/>
<evidence type="ECO:0008006" key="3">
    <source>
        <dbReference type="Google" id="ProtNLM"/>
    </source>
</evidence>
<gene>
    <name evidence="1" type="ORF">AMATHDRAFT_57399</name>
</gene>
<reference evidence="1 2" key="1">
    <citation type="submission" date="2014-02" db="EMBL/GenBank/DDBJ databases">
        <title>Transposable element dynamics among asymbiotic and ectomycorrhizal Amanita fungi.</title>
        <authorList>
            <consortium name="DOE Joint Genome Institute"/>
            <person name="Hess J."/>
            <person name="Skrede I."/>
            <person name="Wolfe B."/>
            <person name="LaButti K."/>
            <person name="Ohm R.A."/>
            <person name="Grigoriev I.V."/>
            <person name="Pringle A."/>
        </authorList>
    </citation>
    <scope>NUCLEOTIDE SEQUENCE [LARGE SCALE GENOMIC DNA]</scope>
    <source>
        <strain evidence="1 2">SKay4041</strain>
    </source>
</reference>
<dbReference type="OrthoDB" id="2013972at2759"/>
<sequence>MYNKPHHLYLPILSMTESIYPPHSLLTDDDDISDSVSTASTSILTSTTSIAATSITSNDISMRSISPTPSVMSLTNSMRDQIFKREYGRGLNNFSEVYRLPADDEEWDRLDKQYPLFTEIMGKYPPPLHQVMRDEGLGSEVKRCLDLGCGNGNWIMDLARDFPHCEAVAVDLVPMQSLSMPSNLRSEVDDINLGLEHFYGDFNVVHAWLIASGVSSLCRNVPSFRHRFLILGHILLTQIKDYERLIDQISRVLRPGGLIDVMEWDFCTYDANKQPVESSIDRFDPPWWSRWLAFAVAAIRNHGGDVDAPLKLETWIRRHPAFEDVVNADFWLPSSPWKIDDPALMQKSTILRDDILEFLNSGRPLLLGSGLPTEVVDLLHNNARQELLESKVKQYVKLKRVYARKKHF</sequence>
<dbReference type="Pfam" id="PF13489">
    <property type="entry name" value="Methyltransf_23"/>
    <property type="match status" value="1"/>
</dbReference>
<keyword evidence="2" id="KW-1185">Reference proteome</keyword>
<evidence type="ECO:0000313" key="1">
    <source>
        <dbReference type="EMBL" id="PFH52328.1"/>
    </source>
</evidence>
<evidence type="ECO:0000313" key="2">
    <source>
        <dbReference type="Proteomes" id="UP000242287"/>
    </source>
</evidence>
<dbReference type="SUPFAM" id="SSF53335">
    <property type="entry name" value="S-adenosyl-L-methionine-dependent methyltransferases"/>
    <property type="match status" value="1"/>
</dbReference>
<protein>
    <recommendedName>
        <fullName evidence="3">Methyltransferase domain-containing protein</fullName>
    </recommendedName>
</protein>
<dbReference type="InterPro" id="IPR029063">
    <property type="entry name" value="SAM-dependent_MTases_sf"/>
</dbReference>
<organism evidence="1 2">
    <name type="scientific">Amanita thiersii Skay4041</name>
    <dbReference type="NCBI Taxonomy" id="703135"/>
    <lineage>
        <taxon>Eukaryota</taxon>
        <taxon>Fungi</taxon>
        <taxon>Dikarya</taxon>
        <taxon>Basidiomycota</taxon>
        <taxon>Agaricomycotina</taxon>
        <taxon>Agaricomycetes</taxon>
        <taxon>Agaricomycetidae</taxon>
        <taxon>Agaricales</taxon>
        <taxon>Pluteineae</taxon>
        <taxon>Amanitaceae</taxon>
        <taxon>Amanita</taxon>
    </lineage>
</organism>
<dbReference type="PANTHER" id="PTHR43591">
    <property type="entry name" value="METHYLTRANSFERASE"/>
    <property type="match status" value="1"/>
</dbReference>
<dbReference type="CDD" id="cd02440">
    <property type="entry name" value="AdoMet_MTases"/>
    <property type="match status" value="1"/>
</dbReference>
<dbReference type="EMBL" id="KZ301980">
    <property type="protein sequence ID" value="PFH52328.1"/>
    <property type="molecule type" value="Genomic_DNA"/>
</dbReference>
<name>A0A2A9NQE3_9AGAR</name>
<accession>A0A2A9NQE3</accession>